<gene>
    <name evidence="1" type="ORF">NUU61_000192</name>
</gene>
<dbReference type="Proteomes" id="UP001141434">
    <property type="component" value="Unassembled WGS sequence"/>
</dbReference>
<proteinExistence type="predicted"/>
<organism evidence="1 2">
    <name type="scientific">Penicillium alfredii</name>
    <dbReference type="NCBI Taxonomy" id="1506179"/>
    <lineage>
        <taxon>Eukaryota</taxon>
        <taxon>Fungi</taxon>
        <taxon>Dikarya</taxon>
        <taxon>Ascomycota</taxon>
        <taxon>Pezizomycotina</taxon>
        <taxon>Eurotiomycetes</taxon>
        <taxon>Eurotiomycetidae</taxon>
        <taxon>Eurotiales</taxon>
        <taxon>Aspergillaceae</taxon>
        <taxon>Penicillium</taxon>
    </lineage>
</organism>
<dbReference type="GeneID" id="81389944"/>
<reference evidence="1" key="1">
    <citation type="submission" date="2022-11" db="EMBL/GenBank/DDBJ databases">
        <authorList>
            <person name="Petersen C."/>
        </authorList>
    </citation>
    <scope>NUCLEOTIDE SEQUENCE</scope>
    <source>
        <strain evidence="1">IBT 34128</strain>
    </source>
</reference>
<evidence type="ECO:0000313" key="2">
    <source>
        <dbReference type="Proteomes" id="UP001141434"/>
    </source>
</evidence>
<dbReference type="AlphaFoldDB" id="A0A9W9KQU4"/>
<name>A0A9W9KQU4_9EURO</name>
<sequence>MRESATFSKRFHFLGRVLGRNRIASLGRDLPFASFRSMFDLDRFMEESLAFADRRLRSTESTPACTDYTGRRM</sequence>
<comment type="caution">
    <text evidence="1">The sequence shown here is derived from an EMBL/GenBank/DDBJ whole genome shotgun (WGS) entry which is preliminary data.</text>
</comment>
<evidence type="ECO:0000313" key="1">
    <source>
        <dbReference type="EMBL" id="KAJ5114433.1"/>
    </source>
</evidence>
<accession>A0A9W9KQU4</accession>
<dbReference type="OrthoDB" id="4924482at2759"/>
<dbReference type="EMBL" id="JAPMSZ010000001">
    <property type="protein sequence ID" value="KAJ5114433.1"/>
    <property type="molecule type" value="Genomic_DNA"/>
</dbReference>
<dbReference type="RefSeq" id="XP_056515626.1">
    <property type="nucleotide sequence ID" value="XM_056650776.1"/>
</dbReference>
<keyword evidence="2" id="KW-1185">Reference proteome</keyword>
<reference evidence="1" key="2">
    <citation type="journal article" date="2023" name="IMA Fungus">
        <title>Comparative genomic study of the Penicillium genus elucidates a diverse pangenome and 15 lateral gene transfer events.</title>
        <authorList>
            <person name="Petersen C."/>
            <person name="Sorensen T."/>
            <person name="Nielsen M.R."/>
            <person name="Sondergaard T.E."/>
            <person name="Sorensen J.L."/>
            <person name="Fitzpatrick D.A."/>
            <person name="Frisvad J.C."/>
            <person name="Nielsen K.L."/>
        </authorList>
    </citation>
    <scope>NUCLEOTIDE SEQUENCE</scope>
    <source>
        <strain evidence="1">IBT 34128</strain>
    </source>
</reference>
<protein>
    <submittedName>
        <fullName evidence="1">Uncharacterized protein</fullName>
    </submittedName>
</protein>